<evidence type="ECO:0000313" key="2">
    <source>
        <dbReference type="Proteomes" id="UP001549098"/>
    </source>
</evidence>
<gene>
    <name evidence="1" type="ORF">ABID47_000650</name>
</gene>
<dbReference type="Proteomes" id="UP001549098">
    <property type="component" value="Unassembled WGS sequence"/>
</dbReference>
<sequence length="30" mass="3487">MVTLGPYEQMTYSGNQWSTISIAFLFQEML</sequence>
<name>A0ABV2EWR8_9BACL</name>
<dbReference type="EMBL" id="JBEPLV010000001">
    <property type="protein sequence ID" value="MET3544056.1"/>
    <property type="molecule type" value="Genomic_DNA"/>
</dbReference>
<protein>
    <submittedName>
        <fullName evidence="1">Uncharacterized protein</fullName>
    </submittedName>
</protein>
<proteinExistence type="predicted"/>
<keyword evidence="2" id="KW-1185">Reference proteome</keyword>
<evidence type="ECO:0000313" key="1">
    <source>
        <dbReference type="EMBL" id="MET3544056.1"/>
    </source>
</evidence>
<organism evidence="1 2">
    <name type="scientific">Paenibacillus favisporus</name>
    <dbReference type="NCBI Taxonomy" id="221028"/>
    <lineage>
        <taxon>Bacteria</taxon>
        <taxon>Bacillati</taxon>
        <taxon>Bacillota</taxon>
        <taxon>Bacilli</taxon>
        <taxon>Bacillales</taxon>
        <taxon>Paenibacillaceae</taxon>
        <taxon>Paenibacillus</taxon>
    </lineage>
</organism>
<accession>A0ABV2EWR8</accession>
<comment type="caution">
    <text evidence="1">The sequence shown here is derived from an EMBL/GenBank/DDBJ whole genome shotgun (WGS) entry which is preliminary data.</text>
</comment>
<reference evidence="1 2" key="1">
    <citation type="submission" date="2024-06" db="EMBL/GenBank/DDBJ databases">
        <title>Genomic Encyclopedia of Type Strains, Phase IV (KMG-IV): sequencing the most valuable type-strain genomes for metagenomic binning, comparative biology and taxonomic classification.</title>
        <authorList>
            <person name="Goeker M."/>
        </authorList>
    </citation>
    <scope>NUCLEOTIDE SEQUENCE [LARGE SCALE GENOMIC DNA]</scope>
    <source>
        <strain evidence="1 2">DSM 17253</strain>
    </source>
</reference>